<evidence type="ECO:0000256" key="1">
    <source>
        <dbReference type="ARBA" id="ARBA00000085"/>
    </source>
</evidence>
<evidence type="ECO:0000256" key="10">
    <source>
        <dbReference type="ARBA" id="ARBA00023012"/>
    </source>
</evidence>
<dbReference type="GO" id="GO:0005524">
    <property type="term" value="F:ATP binding"/>
    <property type="evidence" value="ECO:0007669"/>
    <property type="project" value="UniProtKB-KW"/>
</dbReference>
<evidence type="ECO:0000256" key="12">
    <source>
        <dbReference type="SAM" id="MobiDB-lite"/>
    </source>
</evidence>
<dbReference type="PANTHER" id="PTHR42878:SF7">
    <property type="entry name" value="SENSOR HISTIDINE KINASE GLRK"/>
    <property type="match status" value="1"/>
</dbReference>
<dbReference type="GO" id="GO:0016020">
    <property type="term" value="C:membrane"/>
    <property type="evidence" value="ECO:0007669"/>
    <property type="project" value="UniProtKB-SubCell"/>
</dbReference>
<protein>
    <recommendedName>
        <fullName evidence="3">histidine kinase</fullName>
        <ecNumber evidence="3">2.7.13.3</ecNumber>
    </recommendedName>
</protein>
<sequence length="596" mass="64028">MPRGLYVAWRLPLVFCGLLALLVGMLLIGWRDYAALLQSQELRLRSEQAIAVLAELDRLAVPPTEMALCVAVGAPVASAPEGRPDGNPWNEPLARLRGLVADNPSQVGRVESLTMALREWQQLYTLPLQQACTAGQRLGSAYVQSLFRVAAPTRARIAAELAGLRRTEAGLQAERAAGGQAAREATDKLIVLVAVVAALLGVVALLAVRGFAAQLAAAGRRMEREADERGHAQERMLDAQRRLRMVLEHISEAAIAYDETGRVQWINPAGEVMFGRSRQGIGGQPISLLIPSLAEDLDWPVTQPEAELDGLTPSPWTVRRDTVSGQRAGSGGVEVPMEIALVQTHVDGERIGICLCRDLSETERAVRMTHAFAAMLGDALRQPLAQVRDALALLPTLPPGALEAPLRQQLTLAWGHSERTLGLVDDLLELERLRAGPRHARVVPTDLASELRAAVRAAQVRARRQQVRLLLEPPDGPLPVQADTRDLGRLLSRLLTLATDASPAGGEVRVAASLRGDAVRVELFDDGPALPEGYAERAFDPFAPPEPAQGRPGIGLSLAICREQAMQLDGHVGLAPAPSGPGALFWISLPLRPTGP</sequence>
<feature type="region of interest" description="Disordered" evidence="12">
    <location>
        <begin position="310"/>
        <end position="330"/>
    </location>
</feature>
<keyword evidence="4 16" id="KW-0808">Transferase</keyword>
<dbReference type="GO" id="GO:0000156">
    <property type="term" value="F:phosphorelay response regulator activity"/>
    <property type="evidence" value="ECO:0007669"/>
    <property type="project" value="TreeGrafter"/>
</dbReference>
<evidence type="ECO:0000256" key="4">
    <source>
        <dbReference type="ARBA" id="ARBA00022679"/>
    </source>
</evidence>
<dbReference type="HOGENOM" id="CLU_457709_0_0_4"/>
<dbReference type="InterPro" id="IPR013767">
    <property type="entry name" value="PAS_fold"/>
</dbReference>
<evidence type="ECO:0000256" key="7">
    <source>
        <dbReference type="ARBA" id="ARBA00022777"/>
    </source>
</evidence>
<evidence type="ECO:0000256" key="2">
    <source>
        <dbReference type="ARBA" id="ARBA00004141"/>
    </source>
</evidence>
<dbReference type="RefSeq" id="WP_011828760.1">
    <property type="nucleotide sequence ID" value="NC_008825.1"/>
</dbReference>
<feature type="transmembrane region" description="Helical" evidence="13">
    <location>
        <begin position="189"/>
        <end position="212"/>
    </location>
</feature>
<dbReference type="Gene3D" id="3.30.450.20">
    <property type="entry name" value="PAS domain"/>
    <property type="match status" value="1"/>
</dbReference>
<dbReference type="Pfam" id="PF00989">
    <property type="entry name" value="PAS"/>
    <property type="match status" value="1"/>
</dbReference>
<evidence type="ECO:0000313" key="17">
    <source>
        <dbReference type="Proteomes" id="UP000000366"/>
    </source>
</evidence>
<keyword evidence="10" id="KW-0902">Two-component regulatory system</keyword>
<organism evidence="16 17">
    <name type="scientific">Methylibium petroleiphilum (strain ATCC BAA-1232 / LMG 22953 / PM1)</name>
    <dbReference type="NCBI Taxonomy" id="420662"/>
    <lineage>
        <taxon>Bacteria</taxon>
        <taxon>Pseudomonadati</taxon>
        <taxon>Pseudomonadota</taxon>
        <taxon>Betaproteobacteria</taxon>
        <taxon>Burkholderiales</taxon>
        <taxon>Sphaerotilaceae</taxon>
        <taxon>Methylibium</taxon>
    </lineage>
</organism>
<dbReference type="STRING" id="420662.Mpe_A1162"/>
<dbReference type="SUPFAM" id="SSF55874">
    <property type="entry name" value="ATPase domain of HSP90 chaperone/DNA topoisomerase II/histidine kinase"/>
    <property type="match status" value="1"/>
</dbReference>
<dbReference type="GO" id="GO:0006355">
    <property type="term" value="P:regulation of DNA-templated transcription"/>
    <property type="evidence" value="ECO:0007669"/>
    <property type="project" value="InterPro"/>
</dbReference>
<dbReference type="SMART" id="SM00091">
    <property type="entry name" value="PAS"/>
    <property type="match status" value="1"/>
</dbReference>
<feature type="domain" description="PAS" evidence="15">
    <location>
        <begin position="239"/>
        <end position="292"/>
    </location>
</feature>
<dbReference type="SUPFAM" id="SSF47384">
    <property type="entry name" value="Homodimeric domain of signal transducing histidine kinase"/>
    <property type="match status" value="1"/>
</dbReference>
<gene>
    <name evidence="16" type="ordered locus">Mpe_A1162</name>
</gene>
<keyword evidence="7 16" id="KW-0418">Kinase</keyword>
<dbReference type="Gene3D" id="3.30.565.10">
    <property type="entry name" value="Histidine kinase-like ATPase, C-terminal domain"/>
    <property type="match status" value="1"/>
</dbReference>
<dbReference type="PANTHER" id="PTHR42878">
    <property type="entry name" value="TWO-COMPONENT HISTIDINE KINASE"/>
    <property type="match status" value="1"/>
</dbReference>
<evidence type="ECO:0000256" key="13">
    <source>
        <dbReference type="SAM" id="Phobius"/>
    </source>
</evidence>
<feature type="domain" description="Histidine kinase" evidence="14">
    <location>
        <begin position="375"/>
        <end position="593"/>
    </location>
</feature>
<dbReference type="InterPro" id="IPR035965">
    <property type="entry name" value="PAS-like_dom_sf"/>
</dbReference>
<dbReference type="InterPro" id="IPR004358">
    <property type="entry name" value="Sig_transdc_His_kin-like_C"/>
</dbReference>
<dbReference type="InterPro" id="IPR003594">
    <property type="entry name" value="HATPase_dom"/>
</dbReference>
<evidence type="ECO:0000256" key="3">
    <source>
        <dbReference type="ARBA" id="ARBA00012438"/>
    </source>
</evidence>
<keyword evidence="17" id="KW-1185">Reference proteome</keyword>
<dbReference type="InterPro" id="IPR036097">
    <property type="entry name" value="HisK_dim/P_sf"/>
</dbReference>
<dbReference type="NCBIfam" id="TIGR00229">
    <property type="entry name" value="sensory_box"/>
    <property type="match status" value="1"/>
</dbReference>
<dbReference type="InterPro" id="IPR050351">
    <property type="entry name" value="BphY/WalK/GraS-like"/>
</dbReference>
<dbReference type="SUPFAM" id="SSF55785">
    <property type="entry name" value="PYP-like sensor domain (PAS domain)"/>
    <property type="match status" value="1"/>
</dbReference>
<dbReference type="SMART" id="SM00387">
    <property type="entry name" value="HATPase_c"/>
    <property type="match status" value="1"/>
</dbReference>
<keyword evidence="11 13" id="KW-0472">Membrane</keyword>
<dbReference type="GO" id="GO:0000155">
    <property type="term" value="F:phosphorelay sensor kinase activity"/>
    <property type="evidence" value="ECO:0007669"/>
    <property type="project" value="InterPro"/>
</dbReference>
<keyword evidence="9 13" id="KW-1133">Transmembrane helix</keyword>
<evidence type="ECO:0000256" key="8">
    <source>
        <dbReference type="ARBA" id="ARBA00022840"/>
    </source>
</evidence>
<dbReference type="Proteomes" id="UP000000366">
    <property type="component" value="Chromosome"/>
</dbReference>
<dbReference type="AlphaFoldDB" id="A2SEY4"/>
<evidence type="ECO:0000256" key="11">
    <source>
        <dbReference type="ARBA" id="ARBA00023136"/>
    </source>
</evidence>
<keyword evidence="5 13" id="KW-0812">Transmembrane</keyword>
<dbReference type="InterPro" id="IPR005467">
    <property type="entry name" value="His_kinase_dom"/>
</dbReference>
<comment type="catalytic activity">
    <reaction evidence="1">
        <text>ATP + protein L-histidine = ADP + protein N-phospho-L-histidine.</text>
        <dbReference type="EC" id="2.7.13.3"/>
    </reaction>
</comment>
<evidence type="ECO:0000256" key="9">
    <source>
        <dbReference type="ARBA" id="ARBA00022989"/>
    </source>
</evidence>
<dbReference type="eggNOG" id="COG2205">
    <property type="taxonomic scope" value="Bacteria"/>
</dbReference>
<proteinExistence type="predicted"/>
<evidence type="ECO:0000259" key="14">
    <source>
        <dbReference type="PROSITE" id="PS50109"/>
    </source>
</evidence>
<dbReference type="PRINTS" id="PR00344">
    <property type="entry name" value="BCTRLSENSOR"/>
</dbReference>
<dbReference type="InterPro" id="IPR000014">
    <property type="entry name" value="PAS"/>
</dbReference>
<dbReference type="GO" id="GO:0007234">
    <property type="term" value="P:osmosensory signaling via phosphorelay pathway"/>
    <property type="evidence" value="ECO:0007669"/>
    <property type="project" value="TreeGrafter"/>
</dbReference>
<accession>A2SEY4</accession>
<evidence type="ECO:0000259" key="15">
    <source>
        <dbReference type="PROSITE" id="PS50112"/>
    </source>
</evidence>
<comment type="subcellular location">
    <subcellularLocation>
        <location evidence="2">Membrane</location>
        <topology evidence="2">Multi-pass membrane protein</topology>
    </subcellularLocation>
</comment>
<reference evidence="16 17" key="1">
    <citation type="journal article" date="2007" name="J. Bacteriol.">
        <title>Whole-genome analysis of the methyl tert-butyl ether-degrading beta-proteobacterium Methylibium petroleiphilum PM1.</title>
        <authorList>
            <person name="Kane S.R."/>
            <person name="Chakicherla A.Y."/>
            <person name="Chain P.S.G."/>
            <person name="Schmidt R."/>
            <person name="Shin M.W."/>
            <person name="Legler T.C."/>
            <person name="Scow K.M."/>
            <person name="Larimer F.W."/>
            <person name="Lucas S.M."/>
            <person name="Richardson P.M."/>
            <person name="Hristova K.R."/>
        </authorList>
    </citation>
    <scope>NUCLEOTIDE SEQUENCE [LARGE SCALE GENOMIC DNA]</scope>
    <source>
        <strain evidence="17">ATCC BAA-1232 / LMG 22953 / PM1</strain>
    </source>
</reference>
<dbReference type="GO" id="GO:0030295">
    <property type="term" value="F:protein kinase activator activity"/>
    <property type="evidence" value="ECO:0007669"/>
    <property type="project" value="TreeGrafter"/>
</dbReference>
<name>A2SEY4_METPP</name>
<keyword evidence="8" id="KW-0067">ATP-binding</keyword>
<evidence type="ECO:0000256" key="6">
    <source>
        <dbReference type="ARBA" id="ARBA00022741"/>
    </source>
</evidence>
<evidence type="ECO:0000313" key="16">
    <source>
        <dbReference type="EMBL" id="ABM94123.1"/>
    </source>
</evidence>
<dbReference type="InterPro" id="IPR036890">
    <property type="entry name" value="HATPase_C_sf"/>
</dbReference>
<evidence type="ECO:0000256" key="5">
    <source>
        <dbReference type="ARBA" id="ARBA00022692"/>
    </source>
</evidence>
<dbReference type="PROSITE" id="PS50112">
    <property type="entry name" value="PAS"/>
    <property type="match status" value="1"/>
</dbReference>
<dbReference type="EC" id="2.7.13.3" evidence="3"/>
<dbReference type="CDD" id="cd00130">
    <property type="entry name" value="PAS"/>
    <property type="match status" value="1"/>
</dbReference>
<feature type="transmembrane region" description="Helical" evidence="13">
    <location>
        <begin position="6"/>
        <end position="30"/>
    </location>
</feature>
<dbReference type="EMBL" id="CP000555">
    <property type="protein sequence ID" value="ABM94123.1"/>
    <property type="molecule type" value="Genomic_DNA"/>
</dbReference>
<keyword evidence="6" id="KW-0547">Nucleotide-binding</keyword>
<dbReference type="PROSITE" id="PS50109">
    <property type="entry name" value="HIS_KIN"/>
    <property type="match status" value="1"/>
</dbReference>
<dbReference type="KEGG" id="mpt:Mpe_A1162"/>
<dbReference type="Pfam" id="PF02518">
    <property type="entry name" value="HATPase_c"/>
    <property type="match status" value="1"/>
</dbReference>